<evidence type="ECO:0000313" key="6">
    <source>
        <dbReference type="EMBL" id="JAA70774.1"/>
    </source>
</evidence>
<evidence type="ECO:0000256" key="5">
    <source>
        <dbReference type="ARBA" id="ARBA00034321"/>
    </source>
</evidence>
<evidence type="ECO:0000256" key="2">
    <source>
        <dbReference type="ARBA" id="ARBA00022525"/>
    </source>
</evidence>
<dbReference type="AlphaFoldDB" id="A0A0K8RJQ8"/>
<sequence length="134" mass="14916">MKNSGLLFFIMRTTRLIGAMFVLFAICKPIVTGVDVQSAYTDGYKTDSKTQTIEERSLVENYRQAIKSIYERKCEEKWPHSKPGALAGCFINCNEQNEDNSTVTIHTLTLNDDSPCIIDGGICKDGTCAPKVLE</sequence>
<dbReference type="Pfam" id="PF12115">
    <property type="entry name" value="Salp15"/>
    <property type="match status" value="1"/>
</dbReference>
<dbReference type="InterPro" id="IPR021971">
    <property type="entry name" value="Salp15"/>
</dbReference>
<keyword evidence="3" id="KW-0732">Signal</keyword>
<protein>
    <submittedName>
        <fullName evidence="6">Putative salp15</fullName>
    </submittedName>
</protein>
<proteinExistence type="evidence at transcript level"/>
<organism evidence="6">
    <name type="scientific">Ixodes ricinus</name>
    <name type="common">Common tick</name>
    <name type="synonym">Acarus ricinus</name>
    <dbReference type="NCBI Taxonomy" id="34613"/>
    <lineage>
        <taxon>Eukaryota</taxon>
        <taxon>Metazoa</taxon>
        <taxon>Ecdysozoa</taxon>
        <taxon>Arthropoda</taxon>
        <taxon>Chelicerata</taxon>
        <taxon>Arachnida</taxon>
        <taxon>Acari</taxon>
        <taxon>Parasitiformes</taxon>
        <taxon>Ixodida</taxon>
        <taxon>Ixodoidea</taxon>
        <taxon>Ixodidae</taxon>
        <taxon>Ixodinae</taxon>
        <taxon>Ixodes</taxon>
    </lineage>
</organism>
<accession>A0A0K8RJQ8</accession>
<dbReference type="EMBL" id="GADI01003034">
    <property type="protein sequence ID" value="JAA70774.1"/>
    <property type="molecule type" value="mRNA"/>
</dbReference>
<comment type="similarity">
    <text evidence="5">Belongs to the salp15 family.</text>
</comment>
<evidence type="ECO:0000256" key="3">
    <source>
        <dbReference type="ARBA" id="ARBA00022729"/>
    </source>
</evidence>
<dbReference type="GO" id="GO:0005576">
    <property type="term" value="C:extracellular region"/>
    <property type="evidence" value="ECO:0007669"/>
    <property type="project" value="UniProtKB-SubCell"/>
</dbReference>
<evidence type="ECO:0000256" key="1">
    <source>
        <dbReference type="ARBA" id="ARBA00004613"/>
    </source>
</evidence>
<keyword evidence="4" id="KW-0325">Glycoprotein</keyword>
<reference evidence="6" key="1">
    <citation type="submission" date="2012-12" db="EMBL/GenBank/DDBJ databases">
        <title>Identification and characterization of a phenylalanine ammonia-lyase gene family in Isatis indigotica Fort.</title>
        <authorList>
            <person name="Liu Q."/>
            <person name="Chen J."/>
            <person name="Zhou X."/>
            <person name="Di P."/>
            <person name="Xiao Y."/>
            <person name="Xuan H."/>
            <person name="Zhang L."/>
            <person name="Chen W."/>
        </authorList>
    </citation>
    <scope>NUCLEOTIDE SEQUENCE</scope>
    <source>
        <tissue evidence="6">Salivary gland</tissue>
    </source>
</reference>
<name>A0A0K8RJQ8_IXORI</name>
<evidence type="ECO:0000256" key="4">
    <source>
        <dbReference type="ARBA" id="ARBA00023180"/>
    </source>
</evidence>
<keyword evidence="2" id="KW-0964">Secreted</keyword>
<comment type="subcellular location">
    <subcellularLocation>
        <location evidence="1">Secreted</location>
    </subcellularLocation>
</comment>